<dbReference type="GO" id="GO:0003735">
    <property type="term" value="F:structural constituent of ribosome"/>
    <property type="evidence" value="ECO:0007669"/>
    <property type="project" value="InterPro"/>
</dbReference>
<sequence length="203" mass="23637">FSSRVAECPNFSVIMPIKLIGKTTDFYGKTLWEILGNLENLGVGRLVMRNMHKRYKEPCFYRILKVEPLRHKEGEDRKVRAIVEKIFRGQRYPEAIEMESQSYKADFHLVPKHEESNLWKAVEEVKVEEKILPAAIEFPPLLKHLLQEEAKSIGTPVKEQKLKLVINLTGLKRYRLAAEGETPNVDIYKTNHPHLYEIPKTTE</sequence>
<feature type="non-terminal residue" evidence="1">
    <location>
        <position position="1"/>
    </location>
</feature>
<gene>
    <name evidence="1" type="primary">MRPS34</name>
    <name evidence="1" type="ORF">g.36015</name>
</gene>
<dbReference type="InterPro" id="IPR032053">
    <property type="entry name" value="Ribosomal_mS34"/>
</dbReference>
<dbReference type="EMBL" id="GDHC01011560">
    <property type="protein sequence ID" value="JAQ07069.1"/>
    <property type="molecule type" value="Transcribed_RNA"/>
</dbReference>
<dbReference type="PANTHER" id="PTHR28589">
    <property type="entry name" value="28S RIBOSOMAL PROTEIN S34, MITOCHONDRIAL"/>
    <property type="match status" value="1"/>
</dbReference>
<dbReference type="PANTHER" id="PTHR28589:SF1">
    <property type="entry name" value="SMALL RIBOSOMAL SUBUNIT PROTEIN MS34"/>
    <property type="match status" value="1"/>
</dbReference>
<organism evidence="1">
    <name type="scientific">Lygus hesperus</name>
    <name type="common">Western plant bug</name>
    <dbReference type="NCBI Taxonomy" id="30085"/>
    <lineage>
        <taxon>Eukaryota</taxon>
        <taxon>Metazoa</taxon>
        <taxon>Ecdysozoa</taxon>
        <taxon>Arthropoda</taxon>
        <taxon>Hexapoda</taxon>
        <taxon>Insecta</taxon>
        <taxon>Pterygota</taxon>
        <taxon>Neoptera</taxon>
        <taxon>Paraneoptera</taxon>
        <taxon>Hemiptera</taxon>
        <taxon>Heteroptera</taxon>
        <taxon>Panheteroptera</taxon>
        <taxon>Cimicomorpha</taxon>
        <taxon>Miridae</taxon>
        <taxon>Mirini</taxon>
        <taxon>Lygus</taxon>
    </lineage>
</organism>
<evidence type="ECO:0000313" key="1">
    <source>
        <dbReference type="EMBL" id="JAQ07069.1"/>
    </source>
</evidence>
<dbReference type="GO" id="GO:0005739">
    <property type="term" value="C:mitochondrion"/>
    <property type="evidence" value="ECO:0007669"/>
    <property type="project" value="InterPro"/>
</dbReference>
<reference evidence="1" key="1">
    <citation type="journal article" date="2016" name="Gigascience">
        <title>De novo construction of an expanded transcriptome assembly for the western tarnished plant bug, Lygus hesperus.</title>
        <authorList>
            <person name="Tassone E.E."/>
            <person name="Geib S.M."/>
            <person name="Hall B."/>
            <person name="Fabrick J.A."/>
            <person name="Brent C.S."/>
            <person name="Hull J.J."/>
        </authorList>
    </citation>
    <scope>NUCLEOTIDE SEQUENCE</scope>
</reference>
<proteinExistence type="predicted"/>
<protein>
    <submittedName>
        <fullName evidence="1">28S ribosomal protein S34, mitochondrial</fullName>
    </submittedName>
</protein>
<accession>A0A146LHS2</accession>
<keyword evidence="1" id="KW-0689">Ribosomal protein</keyword>
<keyword evidence="1" id="KW-0687">Ribonucleoprotein</keyword>
<dbReference type="AlphaFoldDB" id="A0A146LHS2"/>
<dbReference type="GO" id="GO:0005840">
    <property type="term" value="C:ribosome"/>
    <property type="evidence" value="ECO:0007669"/>
    <property type="project" value="UniProtKB-KW"/>
</dbReference>
<name>A0A146LHS2_LYGHE</name>
<dbReference type="Pfam" id="PF16053">
    <property type="entry name" value="MRP-S34"/>
    <property type="match status" value="1"/>
</dbReference>